<reference evidence="2" key="1">
    <citation type="submission" date="2021-01" db="EMBL/GenBank/DDBJ databases">
        <authorList>
            <person name="Corre E."/>
            <person name="Pelletier E."/>
            <person name="Niang G."/>
            <person name="Scheremetjew M."/>
            <person name="Finn R."/>
            <person name="Kale V."/>
            <person name="Holt S."/>
            <person name="Cochrane G."/>
            <person name="Meng A."/>
            <person name="Brown T."/>
            <person name="Cohen L."/>
        </authorList>
    </citation>
    <scope>NUCLEOTIDE SEQUENCE</scope>
    <source>
        <strain evidence="2">GSBS06</strain>
    </source>
</reference>
<feature type="transmembrane region" description="Helical" evidence="1">
    <location>
        <begin position="12"/>
        <end position="33"/>
    </location>
</feature>
<protein>
    <submittedName>
        <fullName evidence="2">Uncharacterized protein</fullName>
    </submittedName>
</protein>
<gene>
    <name evidence="2" type="ORF">ASTO00021_LOCUS17038</name>
</gene>
<keyword evidence="1" id="KW-0812">Transmembrane</keyword>
<accession>A0A7S3PQ96</accession>
<proteinExistence type="predicted"/>
<feature type="transmembrane region" description="Helical" evidence="1">
    <location>
        <begin position="209"/>
        <end position="228"/>
    </location>
</feature>
<feature type="transmembrane region" description="Helical" evidence="1">
    <location>
        <begin position="136"/>
        <end position="155"/>
    </location>
</feature>
<dbReference type="EMBL" id="HBIN01022183">
    <property type="protein sequence ID" value="CAE0447055.1"/>
    <property type="molecule type" value="Transcribed_RNA"/>
</dbReference>
<keyword evidence="1" id="KW-1133">Transmembrane helix</keyword>
<feature type="transmembrane region" description="Helical" evidence="1">
    <location>
        <begin position="234"/>
        <end position="257"/>
    </location>
</feature>
<evidence type="ECO:0000256" key="1">
    <source>
        <dbReference type="SAM" id="Phobius"/>
    </source>
</evidence>
<sequence length="295" mass="33215">MLKLVDNNGRFVAHFLAGLFKLGIGLAISHIHATEVWNASRLVPLFDRKIEQDVAPDVPYKGIVNSCDESNPAEKCGFRDPNVISYLGNYVHPRKNKLKLLTGAAALFCIVLGIVFEGVGGYLYMDGFFRQIKHQALYSFFVPWAIAYMLESGYVPGFEEANSNYPLYSTASALMTFTCTTITLNGHAESKHSPAEIASHEIMALNSKFSLLSVFILFLGIVGSNKGITRGFYVLIPGVVVLTAIWLMSFSFFVYYVQVDFSYEEMYSLYLFELIVVMSFHAINMRKYYLREQSN</sequence>
<dbReference type="AlphaFoldDB" id="A0A7S3PQ96"/>
<feature type="transmembrane region" description="Helical" evidence="1">
    <location>
        <begin position="100"/>
        <end position="124"/>
    </location>
</feature>
<organism evidence="2">
    <name type="scientific">Aplanochytrium stocchinoi</name>
    <dbReference type="NCBI Taxonomy" id="215587"/>
    <lineage>
        <taxon>Eukaryota</taxon>
        <taxon>Sar</taxon>
        <taxon>Stramenopiles</taxon>
        <taxon>Bigyra</taxon>
        <taxon>Labyrinthulomycetes</taxon>
        <taxon>Thraustochytrida</taxon>
        <taxon>Thraustochytriidae</taxon>
        <taxon>Aplanochytrium</taxon>
    </lineage>
</organism>
<feature type="transmembrane region" description="Helical" evidence="1">
    <location>
        <begin position="269"/>
        <end position="289"/>
    </location>
</feature>
<name>A0A7S3PQ96_9STRA</name>
<keyword evidence="1" id="KW-0472">Membrane</keyword>
<evidence type="ECO:0000313" key="2">
    <source>
        <dbReference type="EMBL" id="CAE0447055.1"/>
    </source>
</evidence>